<dbReference type="SUPFAM" id="SSF57756">
    <property type="entry name" value="Retrovirus zinc finger-like domains"/>
    <property type="match status" value="1"/>
</dbReference>
<keyword evidence="9" id="KW-1185">Reference proteome</keyword>
<comment type="subcellular location">
    <subcellularLocation>
        <location evidence="1">Nucleus</location>
    </subcellularLocation>
</comment>
<dbReference type="EMBL" id="LSBJ02000003">
    <property type="protein sequence ID" value="OAQ58162.1"/>
    <property type="molecule type" value="Genomic_DNA"/>
</dbReference>
<keyword evidence="8" id="KW-0540">Nuclease</keyword>
<evidence type="ECO:0000256" key="2">
    <source>
        <dbReference type="ARBA" id="ARBA00023125"/>
    </source>
</evidence>
<keyword evidence="8" id="KW-0378">Hydrolase</keyword>
<proteinExistence type="predicted"/>
<evidence type="ECO:0000256" key="1">
    <source>
        <dbReference type="ARBA" id="ARBA00004123"/>
    </source>
</evidence>
<dbReference type="Proteomes" id="UP000078397">
    <property type="component" value="Unassembled WGS sequence"/>
</dbReference>
<reference evidence="8 9" key="1">
    <citation type="journal article" date="2016" name="PLoS Pathog.">
        <title>Biosynthesis of antibiotic leucinostatins in bio-control fungus Purpureocillium lilacinum and their inhibition on phytophthora revealed by genome mining.</title>
        <authorList>
            <person name="Wang G."/>
            <person name="Liu Z."/>
            <person name="Lin R."/>
            <person name="Li E."/>
            <person name="Mao Z."/>
            <person name="Ling J."/>
            <person name="Yang Y."/>
            <person name="Yin W.B."/>
            <person name="Xie B."/>
        </authorList>
    </citation>
    <scope>NUCLEOTIDE SEQUENCE [LARGE SCALE GENOMIC DNA]</scope>
    <source>
        <strain evidence="8">170</strain>
    </source>
</reference>
<dbReference type="GO" id="GO:0008270">
    <property type="term" value="F:zinc ion binding"/>
    <property type="evidence" value="ECO:0007669"/>
    <property type="project" value="UniProtKB-KW"/>
</dbReference>
<protein>
    <submittedName>
        <fullName evidence="8">DDE superfamily endonuclease</fullName>
    </submittedName>
</protein>
<feature type="domain" description="HTH CENPB-type" evidence="7">
    <location>
        <begin position="51"/>
        <end position="120"/>
    </location>
</feature>
<dbReference type="AlphaFoldDB" id="A0A179EYC9"/>
<feature type="domain" description="CCHC-type" evidence="6">
    <location>
        <begin position="523"/>
        <end position="538"/>
    </location>
</feature>
<dbReference type="GO" id="GO:0005634">
    <property type="term" value="C:nucleus"/>
    <property type="evidence" value="ECO:0007669"/>
    <property type="project" value="UniProtKB-SubCell"/>
</dbReference>
<evidence type="ECO:0000313" key="9">
    <source>
        <dbReference type="Proteomes" id="UP000078397"/>
    </source>
</evidence>
<dbReference type="InterPro" id="IPR004875">
    <property type="entry name" value="DDE_SF_endonuclease_dom"/>
</dbReference>
<keyword evidence="4" id="KW-0479">Metal-binding</keyword>
<dbReference type="KEGG" id="pchm:VFPPC_11614"/>
<feature type="region of interest" description="Disordered" evidence="5">
    <location>
        <begin position="497"/>
        <end position="532"/>
    </location>
</feature>
<dbReference type="InterPro" id="IPR001878">
    <property type="entry name" value="Znf_CCHC"/>
</dbReference>
<gene>
    <name evidence="8" type="ORF">VFPPC_11614</name>
</gene>
<keyword evidence="4" id="KW-0863">Zinc-finger</keyword>
<dbReference type="InterPro" id="IPR007889">
    <property type="entry name" value="HTH_Psq"/>
</dbReference>
<evidence type="ECO:0000256" key="4">
    <source>
        <dbReference type="PROSITE-ProRule" id="PRU00047"/>
    </source>
</evidence>
<dbReference type="InterPro" id="IPR006600">
    <property type="entry name" value="HTH_CenpB_DNA-bd_dom"/>
</dbReference>
<accession>A0A179EYC9</accession>
<dbReference type="Pfam" id="PF03184">
    <property type="entry name" value="DDE_1"/>
    <property type="match status" value="1"/>
</dbReference>
<dbReference type="PROSITE" id="PS51253">
    <property type="entry name" value="HTH_CENPB"/>
    <property type="match status" value="1"/>
</dbReference>
<dbReference type="GO" id="GO:0003677">
    <property type="term" value="F:DNA binding"/>
    <property type="evidence" value="ECO:0007669"/>
    <property type="project" value="UniProtKB-KW"/>
</dbReference>
<dbReference type="RefSeq" id="XP_018136368.1">
    <property type="nucleotide sequence ID" value="XM_018289744.1"/>
</dbReference>
<dbReference type="InterPro" id="IPR050863">
    <property type="entry name" value="CenT-Element_Derived"/>
</dbReference>
<evidence type="ECO:0000313" key="8">
    <source>
        <dbReference type="EMBL" id="OAQ58162.1"/>
    </source>
</evidence>
<dbReference type="OrthoDB" id="5014592at2759"/>
<name>A0A179EYC9_METCM</name>
<dbReference type="GO" id="GO:0004519">
    <property type="term" value="F:endonuclease activity"/>
    <property type="evidence" value="ECO:0007669"/>
    <property type="project" value="UniProtKB-KW"/>
</dbReference>
<keyword evidence="8" id="KW-0255">Endonuclease</keyword>
<keyword evidence="2" id="KW-0238">DNA-binding</keyword>
<evidence type="ECO:0000256" key="5">
    <source>
        <dbReference type="SAM" id="MobiDB-lite"/>
    </source>
</evidence>
<evidence type="ECO:0000256" key="3">
    <source>
        <dbReference type="ARBA" id="ARBA00023242"/>
    </source>
</evidence>
<organism evidence="8 9">
    <name type="scientific">Pochonia chlamydosporia 170</name>
    <dbReference type="NCBI Taxonomy" id="1380566"/>
    <lineage>
        <taxon>Eukaryota</taxon>
        <taxon>Fungi</taxon>
        <taxon>Dikarya</taxon>
        <taxon>Ascomycota</taxon>
        <taxon>Pezizomycotina</taxon>
        <taxon>Sordariomycetes</taxon>
        <taxon>Hypocreomycetidae</taxon>
        <taxon>Hypocreales</taxon>
        <taxon>Clavicipitaceae</taxon>
        <taxon>Pochonia</taxon>
    </lineage>
</organism>
<keyword evidence="3" id="KW-0539">Nucleus</keyword>
<dbReference type="Gene3D" id="1.10.10.60">
    <property type="entry name" value="Homeodomain-like"/>
    <property type="match status" value="1"/>
</dbReference>
<dbReference type="Pfam" id="PF05225">
    <property type="entry name" value="HTH_psq"/>
    <property type="match status" value="1"/>
</dbReference>
<dbReference type="SUPFAM" id="SSF46689">
    <property type="entry name" value="Homeodomain-like"/>
    <property type="match status" value="1"/>
</dbReference>
<dbReference type="PANTHER" id="PTHR19303">
    <property type="entry name" value="TRANSPOSON"/>
    <property type="match status" value="1"/>
</dbReference>
<dbReference type="PANTHER" id="PTHR19303:SF62">
    <property type="entry name" value="HTH CENPB-TYPE DOMAIN-CONTAINING PROTEIN-RELATED"/>
    <property type="match status" value="1"/>
</dbReference>
<dbReference type="InterPro" id="IPR036875">
    <property type="entry name" value="Znf_CCHC_sf"/>
</dbReference>
<keyword evidence="4" id="KW-0862">Zinc</keyword>
<comment type="caution">
    <text evidence="8">The sequence shown here is derived from an EMBL/GenBank/DDBJ whole genome shotgun (WGS) entry which is preliminary data.</text>
</comment>
<dbReference type="PROSITE" id="PS50158">
    <property type="entry name" value="ZF_CCHC"/>
    <property type="match status" value="1"/>
</dbReference>
<sequence>MESSSKESRMILAVEAIQNTPELSIRAAAKIYTVDRSTLAKRLKGITARRDTTPNSRKLTDLEESIIIQYILDLDSRSFLPRLCGVRDMANRLLADRDAPLVGVNWASRFVKRHKELTTRFTRRYDYQRALCEDPKIIQPWFELVCNTVAKYGILEEDFHNFDETGFMMGMISTTMVVTSSDRHGKPTLAQPGDREWVSVIQSINSRGEAIPPFIIVAGQYHLSNWYEDSALPKDWVISTTHNGWTTNEKGVEWIQHFERHTKPRTRGAYRLLIMDGHESHHSTEFELFCKDHKIITLCMPSHSSHILQPLDVGCFGPLKKAYGREIEGLMRAGITHITKADFLPAFFTAFKSAMTEQNIQGAFRGAGLVPFDPKCVLSRLDVSLRTPSPAQEAVELPLPWVPKTPNNPTEATSQTDYIKKRISRHQGSSPTSILMAMDQFAKGARGIMHRMALLKAENEQLRAANATLSKRRRASKTRLLQGGSITIAEGQALQDHKDVEQQIQQDIRRSQGRKPRNEAKGRRCGTCGKSGHNARTCQITVEISNEEKSDEN</sequence>
<evidence type="ECO:0000259" key="7">
    <source>
        <dbReference type="PROSITE" id="PS51253"/>
    </source>
</evidence>
<dbReference type="GeneID" id="28853738"/>
<dbReference type="InterPro" id="IPR009057">
    <property type="entry name" value="Homeodomain-like_sf"/>
</dbReference>
<evidence type="ECO:0000259" key="6">
    <source>
        <dbReference type="PROSITE" id="PS50158"/>
    </source>
</evidence>